<dbReference type="Proteomes" id="UP001234343">
    <property type="component" value="Unassembled WGS sequence"/>
</dbReference>
<dbReference type="PANTHER" id="PTHR43283:SF7">
    <property type="entry name" value="BETA-LACTAMASE-RELATED DOMAIN-CONTAINING PROTEIN"/>
    <property type="match status" value="1"/>
</dbReference>
<dbReference type="PANTHER" id="PTHR43283">
    <property type="entry name" value="BETA-LACTAMASE-RELATED"/>
    <property type="match status" value="1"/>
</dbReference>
<dbReference type="InterPro" id="IPR012338">
    <property type="entry name" value="Beta-lactam/transpept-like"/>
</dbReference>
<feature type="chain" id="PRO_5046469837" evidence="3">
    <location>
        <begin position="32"/>
        <end position="551"/>
    </location>
</feature>
<feature type="signal peptide" evidence="3">
    <location>
        <begin position="1"/>
        <end position="31"/>
    </location>
</feature>
<name>A0ABT7SW39_9ALTE</name>
<dbReference type="EMBL" id="JAUCBP010000007">
    <property type="protein sequence ID" value="MDM7860408.1"/>
    <property type="molecule type" value="Genomic_DNA"/>
</dbReference>
<dbReference type="SMART" id="SM00028">
    <property type="entry name" value="TPR"/>
    <property type="match status" value="2"/>
</dbReference>
<sequence>MDLDAAMFKTMLHKCCLAVLSIGVLVGQSFAQTDMELTYPNQYWSYYASPEQAGFIPERLAKVEKFYNRRAFAGLLIVKDGAIAVDWGENSRRFLVHSISKSMLSALYGVHSADINLRATLQDIEINDNGALTAEERSATLLDILSSRSGVYLPAAAEGGQMLDNKPERGQYSPGTHWFYDNWDFNVAGTIYTQLTGEAIPQAFARHLAEPLQMQDFRDFDGYAVTSGSEHQADQFRMSSRDLARLGLLYLRNGNWRGQQLIPQMWINASTRAVSETNMGNKFPPHYGYMWWVNDDGSYSARGVGGHTLAVYPERDLVVVLRTNTYLEHSVSARAIRKILEGIVSASEGKPASQPMLTIREDNKATPQALPSRFQHKELNISLENGQVVSLNSDDQHMFVDLGTGKLELSYITDNQFTIIDRQEPVEVSLNANNQIIDFRTPRLFYLRAALAAQQGDLDTALNWVKEVLVMQPYSAMAYTNMARIYMAMGDKAKAKEMVDEALKYDSDHKQANGLKQTIAIKQWLFPVVAALGAGILLIIFLVIQKRKRPA</sequence>
<evidence type="ECO:0000256" key="2">
    <source>
        <dbReference type="SAM" id="Phobius"/>
    </source>
</evidence>
<dbReference type="GO" id="GO:0016787">
    <property type="term" value="F:hydrolase activity"/>
    <property type="evidence" value="ECO:0007669"/>
    <property type="project" value="UniProtKB-KW"/>
</dbReference>
<reference evidence="5 6" key="1">
    <citation type="submission" date="2023-06" db="EMBL/GenBank/DDBJ databases">
        <title>Alteromonas sp. ASW11-36 isolated from intertidal sand.</title>
        <authorList>
            <person name="Li Y."/>
        </authorList>
    </citation>
    <scope>NUCLEOTIDE SEQUENCE [LARGE SCALE GENOMIC DNA]</scope>
    <source>
        <strain evidence="5 6">ASW11-36</strain>
    </source>
</reference>
<dbReference type="InterPro" id="IPR001466">
    <property type="entry name" value="Beta-lactam-related"/>
</dbReference>
<evidence type="ECO:0000259" key="4">
    <source>
        <dbReference type="Pfam" id="PF00144"/>
    </source>
</evidence>
<dbReference type="SUPFAM" id="SSF48452">
    <property type="entry name" value="TPR-like"/>
    <property type="match status" value="1"/>
</dbReference>
<dbReference type="Pfam" id="PF14559">
    <property type="entry name" value="TPR_19"/>
    <property type="match status" value="1"/>
</dbReference>
<dbReference type="Gene3D" id="3.40.710.10">
    <property type="entry name" value="DD-peptidase/beta-lactamase superfamily"/>
    <property type="match status" value="1"/>
</dbReference>
<proteinExistence type="predicted"/>
<evidence type="ECO:0000256" key="1">
    <source>
        <dbReference type="PROSITE-ProRule" id="PRU00339"/>
    </source>
</evidence>
<keyword evidence="2" id="KW-1133">Transmembrane helix</keyword>
<feature type="domain" description="Beta-lactamase-related" evidence="4">
    <location>
        <begin position="75"/>
        <end position="336"/>
    </location>
</feature>
<comment type="caution">
    <text evidence="5">The sequence shown here is derived from an EMBL/GenBank/DDBJ whole genome shotgun (WGS) entry which is preliminary data.</text>
</comment>
<dbReference type="Pfam" id="PF00144">
    <property type="entry name" value="Beta-lactamase"/>
    <property type="match status" value="1"/>
</dbReference>
<keyword evidence="5" id="KW-0378">Hydrolase</keyword>
<accession>A0ABT7SW39</accession>
<protein>
    <submittedName>
        <fullName evidence="5">Serine hydrolase</fullName>
    </submittedName>
</protein>
<evidence type="ECO:0000313" key="6">
    <source>
        <dbReference type="Proteomes" id="UP001234343"/>
    </source>
</evidence>
<organism evidence="5 6">
    <name type="scientific">Alteromonas arenosi</name>
    <dbReference type="NCBI Taxonomy" id="3055817"/>
    <lineage>
        <taxon>Bacteria</taxon>
        <taxon>Pseudomonadati</taxon>
        <taxon>Pseudomonadota</taxon>
        <taxon>Gammaproteobacteria</taxon>
        <taxon>Alteromonadales</taxon>
        <taxon>Alteromonadaceae</taxon>
        <taxon>Alteromonas/Salinimonas group</taxon>
        <taxon>Alteromonas</taxon>
    </lineage>
</organism>
<feature type="repeat" description="TPR" evidence="1">
    <location>
        <begin position="476"/>
        <end position="509"/>
    </location>
</feature>
<keyword evidence="3" id="KW-0732">Signal</keyword>
<evidence type="ECO:0000313" key="5">
    <source>
        <dbReference type="EMBL" id="MDM7860408.1"/>
    </source>
</evidence>
<keyword evidence="2" id="KW-0472">Membrane</keyword>
<dbReference type="PROSITE" id="PS50005">
    <property type="entry name" value="TPR"/>
    <property type="match status" value="1"/>
</dbReference>
<dbReference type="InterPro" id="IPR019734">
    <property type="entry name" value="TPR_rpt"/>
</dbReference>
<keyword evidence="2" id="KW-0812">Transmembrane</keyword>
<dbReference type="SUPFAM" id="SSF56601">
    <property type="entry name" value="beta-lactamase/transpeptidase-like"/>
    <property type="match status" value="1"/>
</dbReference>
<dbReference type="InterPro" id="IPR011990">
    <property type="entry name" value="TPR-like_helical_dom_sf"/>
</dbReference>
<feature type="transmembrane region" description="Helical" evidence="2">
    <location>
        <begin position="524"/>
        <end position="544"/>
    </location>
</feature>
<dbReference type="Gene3D" id="1.25.40.10">
    <property type="entry name" value="Tetratricopeptide repeat domain"/>
    <property type="match status" value="1"/>
</dbReference>
<gene>
    <name evidence="5" type="ORF">QTP81_07355</name>
</gene>
<keyword evidence="6" id="KW-1185">Reference proteome</keyword>
<keyword evidence="1" id="KW-0802">TPR repeat</keyword>
<dbReference type="InterPro" id="IPR050789">
    <property type="entry name" value="Diverse_Enzym_Activities"/>
</dbReference>
<evidence type="ECO:0000256" key="3">
    <source>
        <dbReference type="SAM" id="SignalP"/>
    </source>
</evidence>